<dbReference type="InterPro" id="IPR013216">
    <property type="entry name" value="Methyltransf_11"/>
</dbReference>
<organism evidence="2 3">
    <name type="scientific">Metallosphaera yellowstonensis MK1</name>
    <dbReference type="NCBI Taxonomy" id="671065"/>
    <lineage>
        <taxon>Archaea</taxon>
        <taxon>Thermoproteota</taxon>
        <taxon>Thermoprotei</taxon>
        <taxon>Sulfolobales</taxon>
        <taxon>Sulfolobaceae</taxon>
        <taxon>Metallosphaera</taxon>
    </lineage>
</organism>
<keyword evidence="2" id="KW-0830">Ubiquinone</keyword>
<dbReference type="OrthoDB" id="1018at2157"/>
<name>H2C951_9CREN</name>
<evidence type="ECO:0000313" key="3">
    <source>
        <dbReference type="Proteomes" id="UP000003980"/>
    </source>
</evidence>
<dbReference type="Gene3D" id="3.40.50.150">
    <property type="entry name" value="Vaccinia Virus protein VP39"/>
    <property type="match status" value="1"/>
</dbReference>
<reference evidence="2 3" key="1">
    <citation type="submission" date="2012-01" db="EMBL/GenBank/DDBJ databases">
        <title>Improved High-Quality Draft sequence of Metallosphaera yellowstonensis MK1.</title>
        <authorList>
            <consortium name="US DOE Joint Genome Institute"/>
            <person name="Lucas S."/>
            <person name="Han J."/>
            <person name="Cheng J.-F."/>
            <person name="Goodwin L."/>
            <person name="Pitluck S."/>
            <person name="Peters L."/>
            <person name="Teshima H."/>
            <person name="Detter J.C."/>
            <person name="Han C."/>
            <person name="Tapia R."/>
            <person name="Land M."/>
            <person name="Hauser L."/>
            <person name="Kyrpides N."/>
            <person name="Kozubal M."/>
            <person name="Macur R.E."/>
            <person name="Jay Z."/>
            <person name="Inskeep W."/>
            <person name="Woyke T."/>
        </authorList>
    </citation>
    <scope>NUCLEOTIDE SEQUENCE [LARGE SCALE GENOMIC DNA]</scope>
    <source>
        <strain evidence="2 3">MK1</strain>
    </source>
</reference>
<dbReference type="Proteomes" id="UP000003980">
    <property type="component" value="Unassembled WGS sequence"/>
</dbReference>
<dbReference type="AlphaFoldDB" id="H2C951"/>
<dbReference type="eggNOG" id="arCOG01776">
    <property type="taxonomic scope" value="Archaea"/>
</dbReference>
<dbReference type="GO" id="GO:0008757">
    <property type="term" value="F:S-adenosylmethionine-dependent methyltransferase activity"/>
    <property type="evidence" value="ECO:0007669"/>
    <property type="project" value="InterPro"/>
</dbReference>
<dbReference type="CDD" id="cd02440">
    <property type="entry name" value="AdoMet_MTases"/>
    <property type="match status" value="1"/>
</dbReference>
<evidence type="ECO:0000259" key="1">
    <source>
        <dbReference type="Pfam" id="PF08241"/>
    </source>
</evidence>
<dbReference type="InterPro" id="IPR029063">
    <property type="entry name" value="SAM-dependent_MTases_sf"/>
</dbReference>
<evidence type="ECO:0000313" key="2">
    <source>
        <dbReference type="EMBL" id="EHP68677.1"/>
    </source>
</evidence>
<feature type="domain" description="Methyltransferase type 11" evidence="1">
    <location>
        <begin position="85"/>
        <end position="173"/>
    </location>
</feature>
<dbReference type="GO" id="GO:0032259">
    <property type="term" value="P:methylation"/>
    <property type="evidence" value="ECO:0007669"/>
    <property type="project" value="UniProtKB-KW"/>
</dbReference>
<keyword evidence="3" id="KW-1185">Reference proteome</keyword>
<sequence length="229" mass="25412">MIPLVCPVHRTILSSDLKCPAGHRYTFVNGIPDFVGTPNVPDLLERVAPFYESLWAPLGMLVTARRTYSSILKEAGSFTKADTYLDIGTGTGKIFDYVPCSDCVGLDLSLRFLEILKSKRSKVRVIRGDATSLPFPSESFQGVNSMLVLHMLNEPAVGISEISRVLVKGGRCSVGVLVEGGFLSSFLSSWWKLRPRTQEYYEKALEGHGLKVVHMERIGPWAFIKCEKL</sequence>
<dbReference type="HOGENOM" id="CLU_1207639_0_0_2"/>
<dbReference type="PANTHER" id="PTHR43591">
    <property type="entry name" value="METHYLTRANSFERASE"/>
    <property type="match status" value="1"/>
</dbReference>
<keyword evidence="2" id="KW-0489">Methyltransferase</keyword>
<keyword evidence="2" id="KW-0808">Transferase</keyword>
<dbReference type="SUPFAM" id="SSF53335">
    <property type="entry name" value="S-adenosyl-L-methionine-dependent methyltransferases"/>
    <property type="match status" value="1"/>
</dbReference>
<proteinExistence type="predicted"/>
<dbReference type="PANTHER" id="PTHR43591:SF24">
    <property type="entry name" value="2-METHOXY-6-POLYPRENYL-1,4-BENZOQUINOL METHYLASE, MITOCHONDRIAL"/>
    <property type="match status" value="1"/>
</dbReference>
<dbReference type="STRING" id="671065.MetMK1DRAFT_00031220"/>
<protein>
    <submittedName>
        <fullName evidence="2">Methylase involved in ubiquinone/menaquinone biosynthesis</fullName>
    </submittedName>
</protein>
<dbReference type="EMBL" id="JH597770">
    <property type="protein sequence ID" value="EHP68677.1"/>
    <property type="molecule type" value="Genomic_DNA"/>
</dbReference>
<gene>
    <name evidence="2" type="ORF">MetMK1DRAFT_00031220</name>
</gene>
<accession>H2C951</accession>
<dbReference type="Pfam" id="PF08241">
    <property type="entry name" value="Methyltransf_11"/>
    <property type="match status" value="1"/>
</dbReference>